<feature type="transmembrane region" description="Helical" evidence="2">
    <location>
        <begin position="42"/>
        <end position="67"/>
    </location>
</feature>
<evidence type="ECO:0000256" key="2">
    <source>
        <dbReference type="SAM" id="Phobius"/>
    </source>
</evidence>
<feature type="compositionally biased region" description="Basic and acidic residues" evidence="1">
    <location>
        <begin position="1"/>
        <end position="10"/>
    </location>
</feature>
<dbReference type="Proteomes" id="UP001149079">
    <property type="component" value="Unassembled WGS sequence"/>
</dbReference>
<dbReference type="RefSeq" id="XP_056520259.1">
    <property type="nucleotide sequence ID" value="XM_056666663.1"/>
</dbReference>
<reference evidence="3" key="1">
    <citation type="submission" date="2022-11" db="EMBL/GenBank/DDBJ databases">
        <authorList>
            <person name="Petersen C."/>
        </authorList>
    </citation>
    <scope>NUCLEOTIDE SEQUENCE</scope>
    <source>
        <strain evidence="3">IBT 22155</strain>
    </source>
</reference>
<gene>
    <name evidence="3" type="ORF">N7515_005919</name>
</gene>
<organism evidence="3 4">
    <name type="scientific">Penicillium bovifimosum</name>
    <dbReference type="NCBI Taxonomy" id="126998"/>
    <lineage>
        <taxon>Eukaryota</taxon>
        <taxon>Fungi</taxon>
        <taxon>Dikarya</taxon>
        <taxon>Ascomycota</taxon>
        <taxon>Pezizomycotina</taxon>
        <taxon>Eurotiomycetes</taxon>
        <taxon>Eurotiomycetidae</taxon>
        <taxon>Eurotiales</taxon>
        <taxon>Aspergillaceae</taxon>
        <taxon>Penicillium</taxon>
    </lineage>
</organism>
<dbReference type="InterPro" id="IPR053008">
    <property type="entry name" value="Phomopsin_biosynth_assoc"/>
</dbReference>
<proteinExistence type="predicted"/>
<feature type="region of interest" description="Disordered" evidence="1">
    <location>
        <begin position="1"/>
        <end position="29"/>
    </location>
</feature>
<evidence type="ECO:0000256" key="1">
    <source>
        <dbReference type="SAM" id="MobiDB-lite"/>
    </source>
</evidence>
<evidence type="ECO:0000313" key="4">
    <source>
        <dbReference type="Proteomes" id="UP001149079"/>
    </source>
</evidence>
<keyword evidence="2" id="KW-0472">Membrane</keyword>
<dbReference type="PANTHER" id="PTHR35896">
    <property type="entry name" value="IG-LIKE DOMAIN-CONTAINING PROTEIN"/>
    <property type="match status" value="1"/>
</dbReference>
<keyword evidence="2" id="KW-1133">Transmembrane helix</keyword>
<sequence length="247" mass="27854">MDKPFTRDYEPVSGVDADGDSDTTVTNRPPRQGIQQFLKRNLAAITITGLLTVVMLLVLAVIAALTVEPFRQVLVMKDSSSSSLAYPASMKGQRQCLPPAPRVRYSCGNSTEEARKLGCAYDPLAGCWLHKQCPNDYTHEFAHFNNGKPFVYYYDEAATRQMKDYTEVGDNPGHYWTATREHLVHCLYLLRRGHDVHMRGDRLDNMLGDLEHVDHCTNMLADWLRRPDPALDALGTQGFTHCFMNCA</sequence>
<keyword evidence="2" id="KW-0812">Transmembrane</keyword>
<reference evidence="3" key="2">
    <citation type="journal article" date="2023" name="IMA Fungus">
        <title>Comparative genomic study of the Penicillium genus elucidates a diverse pangenome and 15 lateral gene transfer events.</title>
        <authorList>
            <person name="Petersen C."/>
            <person name="Sorensen T."/>
            <person name="Nielsen M.R."/>
            <person name="Sondergaard T.E."/>
            <person name="Sorensen J.L."/>
            <person name="Fitzpatrick D.A."/>
            <person name="Frisvad J.C."/>
            <person name="Nielsen K.L."/>
        </authorList>
    </citation>
    <scope>NUCLEOTIDE SEQUENCE</scope>
    <source>
        <strain evidence="3">IBT 22155</strain>
    </source>
</reference>
<dbReference type="AlphaFoldDB" id="A0A9W9GTN6"/>
<protein>
    <submittedName>
        <fullName evidence="3">Uncharacterized protein</fullName>
    </submittedName>
</protein>
<accession>A0A9W9GTN6</accession>
<dbReference type="EMBL" id="JAPQKL010000005">
    <property type="protein sequence ID" value="KAJ5129880.1"/>
    <property type="molecule type" value="Genomic_DNA"/>
</dbReference>
<name>A0A9W9GTN6_9EURO</name>
<evidence type="ECO:0000313" key="3">
    <source>
        <dbReference type="EMBL" id="KAJ5129880.1"/>
    </source>
</evidence>
<dbReference type="GeneID" id="81405833"/>
<dbReference type="PANTHER" id="PTHR35896:SF3">
    <property type="entry name" value="MAJOR FACILITATOR SUPERFAMILY TRANSPORTER"/>
    <property type="match status" value="1"/>
</dbReference>
<keyword evidence="4" id="KW-1185">Reference proteome</keyword>
<comment type="caution">
    <text evidence="3">The sequence shown here is derived from an EMBL/GenBank/DDBJ whole genome shotgun (WGS) entry which is preliminary data.</text>
</comment>
<dbReference type="OrthoDB" id="3501153at2759"/>